<dbReference type="CDD" id="cd20736">
    <property type="entry name" value="PoNe_Nuclease"/>
    <property type="match status" value="1"/>
</dbReference>
<dbReference type="KEGG" id="fuv:JR347_03040"/>
<gene>
    <name evidence="3" type="ORF">JR347_03040</name>
</gene>
<dbReference type="PANTHER" id="PTHR34039">
    <property type="entry name" value="UPF0102 PROTEIN YRAN"/>
    <property type="match status" value="1"/>
</dbReference>
<dbReference type="Gene3D" id="3.40.1350.10">
    <property type="match status" value="1"/>
</dbReference>
<dbReference type="InterPro" id="IPR011335">
    <property type="entry name" value="Restrct_endonuc-II-like"/>
</dbReference>
<dbReference type="SUPFAM" id="SSF52980">
    <property type="entry name" value="Restriction endonuclease-like"/>
    <property type="match status" value="1"/>
</dbReference>
<dbReference type="EMBL" id="CP070608">
    <property type="protein sequence ID" value="QSE98073.1"/>
    <property type="molecule type" value="Genomic_DNA"/>
</dbReference>
<proteinExistence type="inferred from homology"/>
<protein>
    <recommendedName>
        <fullName evidence="2">UPF0102 protein JR347_03040</fullName>
    </recommendedName>
</protein>
<dbReference type="RefSeq" id="WP_205722581.1">
    <property type="nucleotide sequence ID" value="NZ_CP070608.1"/>
</dbReference>
<evidence type="ECO:0000313" key="4">
    <source>
        <dbReference type="Proteomes" id="UP000662783"/>
    </source>
</evidence>
<evidence type="ECO:0000256" key="2">
    <source>
        <dbReference type="HAMAP-Rule" id="MF_00048"/>
    </source>
</evidence>
<dbReference type="PANTHER" id="PTHR34039:SF1">
    <property type="entry name" value="UPF0102 PROTEIN YRAN"/>
    <property type="match status" value="1"/>
</dbReference>
<dbReference type="AlphaFoldDB" id="A0A974WMC3"/>
<evidence type="ECO:0000256" key="1">
    <source>
        <dbReference type="ARBA" id="ARBA00006738"/>
    </source>
</evidence>
<organism evidence="3 4">
    <name type="scientific">Fulvivirga lutea</name>
    <dbReference type="NCBI Taxonomy" id="2810512"/>
    <lineage>
        <taxon>Bacteria</taxon>
        <taxon>Pseudomonadati</taxon>
        <taxon>Bacteroidota</taxon>
        <taxon>Cytophagia</taxon>
        <taxon>Cytophagales</taxon>
        <taxon>Fulvivirgaceae</taxon>
        <taxon>Fulvivirga</taxon>
    </lineage>
</organism>
<sequence>MNTKAELGRQGEEQAAEYLSKKGYEILAQNYRYKRSEIDLICKHKNLLIFVEVKAKSYTSFGEPELSVDEKKAAKVIEGAEQYIHETNWHGDIRFDVISIVKIKGRFEIKHFEDAFY</sequence>
<dbReference type="GO" id="GO:0003676">
    <property type="term" value="F:nucleic acid binding"/>
    <property type="evidence" value="ECO:0007669"/>
    <property type="project" value="InterPro"/>
</dbReference>
<dbReference type="HAMAP" id="MF_00048">
    <property type="entry name" value="UPF0102"/>
    <property type="match status" value="1"/>
</dbReference>
<dbReference type="NCBIfam" id="TIGR00252">
    <property type="entry name" value="YraN family protein"/>
    <property type="match status" value="1"/>
</dbReference>
<dbReference type="Proteomes" id="UP000662783">
    <property type="component" value="Chromosome"/>
</dbReference>
<dbReference type="NCBIfam" id="NF009150">
    <property type="entry name" value="PRK12497.1-3"/>
    <property type="match status" value="1"/>
</dbReference>
<dbReference type="Pfam" id="PF02021">
    <property type="entry name" value="UPF0102"/>
    <property type="match status" value="1"/>
</dbReference>
<evidence type="ECO:0000313" key="3">
    <source>
        <dbReference type="EMBL" id="QSE98073.1"/>
    </source>
</evidence>
<reference evidence="3" key="1">
    <citation type="submission" date="2021-02" db="EMBL/GenBank/DDBJ databases">
        <title>Fulvivirga sp. S481 isolated from sea water.</title>
        <authorList>
            <person name="Bae S.S."/>
            <person name="Baek K."/>
        </authorList>
    </citation>
    <scope>NUCLEOTIDE SEQUENCE</scope>
    <source>
        <strain evidence="3">S481</strain>
    </source>
</reference>
<comment type="similarity">
    <text evidence="1 2">Belongs to the UPF0102 family.</text>
</comment>
<name>A0A974WMC3_9BACT</name>
<accession>A0A974WMC3</accession>
<dbReference type="InterPro" id="IPR011856">
    <property type="entry name" value="tRNA_endonuc-like_dom_sf"/>
</dbReference>
<dbReference type="InterPro" id="IPR003509">
    <property type="entry name" value="UPF0102_YraN-like"/>
</dbReference>
<keyword evidence="4" id="KW-1185">Reference proteome</keyword>